<protein>
    <submittedName>
        <fullName evidence="1">Uncharacterized protein</fullName>
    </submittedName>
</protein>
<evidence type="ECO:0000313" key="2">
    <source>
        <dbReference type="Proteomes" id="UP000215914"/>
    </source>
</evidence>
<sequence>MGAGYQKNIREGCYILGITSGLFNKIYSAPTSSIVTQFHFIPTSRDRTPTNLGRALTYVTGPYVSRTGYR</sequence>
<gene>
    <name evidence="1" type="ORF">HanXRQr2_Chr16g0723651</name>
</gene>
<name>A0A9K3DNJ5_HELAN</name>
<dbReference type="Gramene" id="mRNA:HanXRQr2_Chr16g0723651">
    <property type="protein sequence ID" value="mRNA:HanXRQr2_Chr16g0723651"/>
    <property type="gene ID" value="HanXRQr2_Chr16g0723651"/>
</dbReference>
<accession>A0A9K3DNJ5</accession>
<reference evidence="1" key="2">
    <citation type="submission" date="2020-06" db="EMBL/GenBank/DDBJ databases">
        <title>Helianthus annuus Genome sequencing and assembly Release 2.</title>
        <authorList>
            <person name="Gouzy J."/>
            <person name="Langlade N."/>
            <person name="Munos S."/>
        </authorList>
    </citation>
    <scope>NUCLEOTIDE SEQUENCE</scope>
    <source>
        <tissue evidence="1">Leaves</tissue>
    </source>
</reference>
<keyword evidence="2" id="KW-1185">Reference proteome</keyword>
<comment type="caution">
    <text evidence="1">The sequence shown here is derived from an EMBL/GenBank/DDBJ whole genome shotgun (WGS) entry which is preliminary data.</text>
</comment>
<evidence type="ECO:0000313" key="1">
    <source>
        <dbReference type="EMBL" id="KAF5757939.1"/>
    </source>
</evidence>
<organism evidence="1 2">
    <name type="scientific">Helianthus annuus</name>
    <name type="common">Common sunflower</name>
    <dbReference type="NCBI Taxonomy" id="4232"/>
    <lineage>
        <taxon>Eukaryota</taxon>
        <taxon>Viridiplantae</taxon>
        <taxon>Streptophyta</taxon>
        <taxon>Embryophyta</taxon>
        <taxon>Tracheophyta</taxon>
        <taxon>Spermatophyta</taxon>
        <taxon>Magnoliopsida</taxon>
        <taxon>eudicotyledons</taxon>
        <taxon>Gunneridae</taxon>
        <taxon>Pentapetalae</taxon>
        <taxon>asterids</taxon>
        <taxon>campanulids</taxon>
        <taxon>Asterales</taxon>
        <taxon>Asteraceae</taxon>
        <taxon>Asteroideae</taxon>
        <taxon>Heliantheae alliance</taxon>
        <taxon>Heliantheae</taxon>
        <taxon>Helianthus</taxon>
    </lineage>
</organism>
<dbReference type="AlphaFoldDB" id="A0A9K3DNJ5"/>
<dbReference type="EMBL" id="MNCJ02000331">
    <property type="protein sequence ID" value="KAF5757939.1"/>
    <property type="molecule type" value="Genomic_DNA"/>
</dbReference>
<dbReference type="Proteomes" id="UP000215914">
    <property type="component" value="Unassembled WGS sequence"/>
</dbReference>
<proteinExistence type="predicted"/>
<reference evidence="1" key="1">
    <citation type="journal article" date="2017" name="Nature">
        <title>The sunflower genome provides insights into oil metabolism, flowering and Asterid evolution.</title>
        <authorList>
            <person name="Badouin H."/>
            <person name="Gouzy J."/>
            <person name="Grassa C.J."/>
            <person name="Murat F."/>
            <person name="Staton S.E."/>
            <person name="Cottret L."/>
            <person name="Lelandais-Briere C."/>
            <person name="Owens G.L."/>
            <person name="Carrere S."/>
            <person name="Mayjonade B."/>
            <person name="Legrand L."/>
            <person name="Gill N."/>
            <person name="Kane N.C."/>
            <person name="Bowers J.E."/>
            <person name="Hubner S."/>
            <person name="Bellec A."/>
            <person name="Berard A."/>
            <person name="Berges H."/>
            <person name="Blanchet N."/>
            <person name="Boniface M.C."/>
            <person name="Brunel D."/>
            <person name="Catrice O."/>
            <person name="Chaidir N."/>
            <person name="Claudel C."/>
            <person name="Donnadieu C."/>
            <person name="Faraut T."/>
            <person name="Fievet G."/>
            <person name="Helmstetter N."/>
            <person name="King M."/>
            <person name="Knapp S.J."/>
            <person name="Lai Z."/>
            <person name="Le Paslier M.C."/>
            <person name="Lippi Y."/>
            <person name="Lorenzon L."/>
            <person name="Mandel J.R."/>
            <person name="Marage G."/>
            <person name="Marchand G."/>
            <person name="Marquand E."/>
            <person name="Bret-Mestries E."/>
            <person name="Morien E."/>
            <person name="Nambeesan S."/>
            <person name="Nguyen T."/>
            <person name="Pegot-Espagnet P."/>
            <person name="Pouilly N."/>
            <person name="Raftis F."/>
            <person name="Sallet E."/>
            <person name="Schiex T."/>
            <person name="Thomas J."/>
            <person name="Vandecasteele C."/>
            <person name="Vares D."/>
            <person name="Vear F."/>
            <person name="Vautrin S."/>
            <person name="Crespi M."/>
            <person name="Mangin B."/>
            <person name="Burke J.M."/>
            <person name="Salse J."/>
            <person name="Munos S."/>
            <person name="Vincourt P."/>
            <person name="Rieseberg L.H."/>
            <person name="Langlade N.B."/>
        </authorList>
    </citation>
    <scope>NUCLEOTIDE SEQUENCE</scope>
    <source>
        <tissue evidence="1">Leaves</tissue>
    </source>
</reference>